<name>A0A433RU38_9BACL</name>
<accession>A0A433RU38</accession>
<feature type="domain" description="Phosphotyrosine protein phosphatase I" evidence="1">
    <location>
        <begin position="1"/>
        <end position="141"/>
    </location>
</feature>
<dbReference type="PANTHER" id="PTHR11717:SF31">
    <property type="entry name" value="LOW MOLECULAR WEIGHT PROTEIN-TYROSINE-PHOSPHATASE ETP-RELATED"/>
    <property type="match status" value="1"/>
</dbReference>
<dbReference type="SUPFAM" id="SSF52788">
    <property type="entry name" value="Phosphotyrosine protein phosphatases I"/>
    <property type="match status" value="1"/>
</dbReference>
<comment type="caution">
    <text evidence="2">The sequence shown here is derived from an EMBL/GenBank/DDBJ whole genome shotgun (WGS) entry which is preliminary data.</text>
</comment>
<reference evidence="2 3" key="1">
    <citation type="submission" date="2014-11" db="EMBL/GenBank/DDBJ databases">
        <title>Genome sequence and analysis of novel Kurthia sp.</title>
        <authorList>
            <person name="Lawson J.N."/>
            <person name="Gonzalez J.E."/>
            <person name="Rinauldi L."/>
            <person name="Xuan Z."/>
            <person name="Firman A."/>
            <person name="Shaddox L."/>
            <person name="Trudeau A."/>
            <person name="Shah S."/>
            <person name="Reiman D."/>
        </authorList>
    </citation>
    <scope>NUCLEOTIDE SEQUENCE [LARGE SCALE GENOMIC DNA]</scope>
    <source>
        <strain evidence="2 3">3B1D</strain>
    </source>
</reference>
<organism evidence="2 3">
    <name type="scientific">Candidatus Kurthia intestinigallinarum</name>
    <dbReference type="NCBI Taxonomy" id="1562256"/>
    <lineage>
        <taxon>Bacteria</taxon>
        <taxon>Bacillati</taxon>
        <taxon>Bacillota</taxon>
        <taxon>Bacilli</taxon>
        <taxon>Bacillales</taxon>
        <taxon>Caryophanaceae</taxon>
        <taxon>Kurthia</taxon>
    </lineage>
</organism>
<dbReference type="Gene3D" id="3.40.50.2300">
    <property type="match status" value="1"/>
</dbReference>
<evidence type="ECO:0000259" key="1">
    <source>
        <dbReference type="SMART" id="SM00226"/>
    </source>
</evidence>
<dbReference type="InterPro" id="IPR036196">
    <property type="entry name" value="Ptyr_pPase_sf"/>
</dbReference>
<dbReference type="InterPro" id="IPR023485">
    <property type="entry name" value="Ptyr_pPase"/>
</dbReference>
<sequence>MNIYFICTGNTCRSPMAAAILAAKKLEGVEVKSAGIYAMPGGVMSTGTTQVLQEENMWMPHTTSAVTPDDLAWADLILTMTVSHKNGLLQAYPHVADKTFSLKEYALDQDGDVSDPYGGSTAIYRETFKELSKLIDVIVEKWH</sequence>
<protein>
    <submittedName>
        <fullName evidence="2">Phosphatase</fullName>
    </submittedName>
</protein>
<dbReference type="EMBL" id="JTFC01000031">
    <property type="protein sequence ID" value="RUS55656.1"/>
    <property type="molecule type" value="Genomic_DNA"/>
</dbReference>
<dbReference type="Proteomes" id="UP000288623">
    <property type="component" value="Unassembled WGS sequence"/>
</dbReference>
<dbReference type="PANTHER" id="PTHR11717">
    <property type="entry name" value="LOW MOLECULAR WEIGHT PROTEIN TYROSINE PHOSPHATASE"/>
    <property type="match status" value="1"/>
</dbReference>
<evidence type="ECO:0000313" key="2">
    <source>
        <dbReference type="EMBL" id="RUS55656.1"/>
    </source>
</evidence>
<dbReference type="InterPro" id="IPR050438">
    <property type="entry name" value="LMW_PTPase"/>
</dbReference>
<dbReference type="SMART" id="SM00226">
    <property type="entry name" value="LMWPc"/>
    <property type="match status" value="1"/>
</dbReference>
<dbReference type="RefSeq" id="WP_020189093.1">
    <property type="nucleotide sequence ID" value="NZ_JTFC01000031.1"/>
</dbReference>
<dbReference type="AlphaFoldDB" id="A0A433RU38"/>
<dbReference type="GO" id="GO:0004725">
    <property type="term" value="F:protein tyrosine phosphatase activity"/>
    <property type="evidence" value="ECO:0007669"/>
    <property type="project" value="TreeGrafter"/>
</dbReference>
<gene>
    <name evidence="2" type="ORF">QI30_12130</name>
</gene>
<keyword evidence="3" id="KW-1185">Reference proteome</keyword>
<dbReference type="OrthoDB" id="9784339at2"/>
<evidence type="ECO:0000313" key="3">
    <source>
        <dbReference type="Proteomes" id="UP000288623"/>
    </source>
</evidence>
<proteinExistence type="predicted"/>
<dbReference type="Pfam" id="PF01451">
    <property type="entry name" value="LMWPc"/>
    <property type="match status" value="1"/>
</dbReference>
<dbReference type="CDD" id="cd16344">
    <property type="entry name" value="LMWPAP"/>
    <property type="match status" value="1"/>
</dbReference>